<comment type="caution">
    <text evidence="1">The sequence shown here is derived from an EMBL/GenBank/DDBJ whole genome shotgun (WGS) entry which is preliminary data.</text>
</comment>
<dbReference type="AlphaFoldDB" id="A0A0F8WGI9"/>
<dbReference type="EMBL" id="LAZR01065243">
    <property type="protein sequence ID" value="KKK55947.1"/>
    <property type="molecule type" value="Genomic_DNA"/>
</dbReference>
<accession>A0A0F8WGI9</accession>
<evidence type="ECO:0000313" key="1">
    <source>
        <dbReference type="EMBL" id="KKK55947.1"/>
    </source>
</evidence>
<sequence>MAHRRHTEHRPTKEKFFPATYASGGDKSALGGFSGPDIDGTNEYGYTNCLIPWDFDKVVSIVLVFIATATQTPMYVNIVSDYAKAGEAYFEHNENVSLSINTVLSRIHELNLYDAVDTQGLEASDYLGIQASRLASLPTENTDMVILGVRLRYLYR</sequence>
<gene>
    <name evidence="1" type="ORF">LCGC14_3069440</name>
</gene>
<proteinExistence type="predicted"/>
<reference evidence="1" key="1">
    <citation type="journal article" date="2015" name="Nature">
        <title>Complex archaea that bridge the gap between prokaryotes and eukaryotes.</title>
        <authorList>
            <person name="Spang A."/>
            <person name="Saw J.H."/>
            <person name="Jorgensen S.L."/>
            <person name="Zaremba-Niedzwiedzka K."/>
            <person name="Martijn J."/>
            <person name="Lind A.E."/>
            <person name="van Eijk R."/>
            <person name="Schleper C."/>
            <person name="Guy L."/>
            <person name="Ettema T.J."/>
        </authorList>
    </citation>
    <scope>NUCLEOTIDE SEQUENCE</scope>
</reference>
<name>A0A0F8WGI9_9ZZZZ</name>
<protein>
    <submittedName>
        <fullName evidence="1">Uncharacterized protein</fullName>
    </submittedName>
</protein>
<organism evidence="1">
    <name type="scientific">marine sediment metagenome</name>
    <dbReference type="NCBI Taxonomy" id="412755"/>
    <lineage>
        <taxon>unclassified sequences</taxon>
        <taxon>metagenomes</taxon>
        <taxon>ecological metagenomes</taxon>
    </lineage>
</organism>